<dbReference type="PANTHER" id="PTHR13947">
    <property type="entry name" value="GNAT FAMILY N-ACETYLTRANSFERASE"/>
    <property type="match status" value="1"/>
</dbReference>
<dbReference type="EMBL" id="KL648755">
    <property type="protein sequence ID" value="KEY64019.1"/>
    <property type="molecule type" value="Genomic_DNA"/>
</dbReference>
<reference evidence="3 4" key="1">
    <citation type="journal article" date="2014" name="BMC Genomics">
        <title>Comparative genome sequencing reveals chemotype-specific gene clusters in the toxigenic black mold Stachybotrys.</title>
        <authorList>
            <person name="Semeiks J."/>
            <person name="Borek D."/>
            <person name="Otwinowski Z."/>
            <person name="Grishin N.V."/>
        </authorList>
    </citation>
    <scope>NUCLEOTIDE SEQUENCE [LARGE SCALE GENOMIC DNA]</scope>
    <source>
        <strain evidence="4">CBS 109288 / IBT 7711</strain>
    </source>
</reference>
<keyword evidence="4" id="KW-1185">Reference proteome</keyword>
<dbReference type="Proteomes" id="UP000028045">
    <property type="component" value="Unassembled WGS sequence"/>
</dbReference>
<keyword evidence="1" id="KW-0808">Transferase</keyword>
<dbReference type="GO" id="GO:0008080">
    <property type="term" value="F:N-acetyltransferase activity"/>
    <property type="evidence" value="ECO:0007669"/>
    <property type="project" value="InterPro"/>
</dbReference>
<proteinExistence type="predicted"/>
<dbReference type="Gene3D" id="3.40.630.30">
    <property type="match status" value="1"/>
</dbReference>
<gene>
    <name evidence="3" type="ORF">S7711_07383</name>
</gene>
<evidence type="ECO:0000259" key="2">
    <source>
        <dbReference type="PROSITE" id="PS51186"/>
    </source>
</evidence>
<dbReference type="AlphaFoldDB" id="A0A084AFE0"/>
<dbReference type="HOGENOM" id="CLU_098389_0_1_1"/>
<dbReference type="InterPro" id="IPR000182">
    <property type="entry name" value="GNAT_dom"/>
</dbReference>
<sequence length="179" mass="19930">MTDNLRFRVATIDEAGTARELIQAAFRANDARPDWTGDMGLASSFTMALDPVVSTITNPNSEVLLGIDGKSQIVGCVSVLHKQEVGAARIAWLAVDQHQHRGGIGRRMLEQAENHCERVWGVDTIGLNALCTRQALISWYERRGYRRTGDTTPFPTVHVEGATLPDDLHFVEMEKRMKK</sequence>
<accession>A0A084AFE0</accession>
<evidence type="ECO:0000256" key="1">
    <source>
        <dbReference type="ARBA" id="ARBA00022679"/>
    </source>
</evidence>
<dbReference type="PANTHER" id="PTHR13947:SF37">
    <property type="entry name" value="LD18367P"/>
    <property type="match status" value="1"/>
</dbReference>
<dbReference type="PROSITE" id="PS51186">
    <property type="entry name" value="GNAT"/>
    <property type="match status" value="1"/>
</dbReference>
<evidence type="ECO:0000313" key="3">
    <source>
        <dbReference type="EMBL" id="KEY64019.1"/>
    </source>
</evidence>
<dbReference type="SUPFAM" id="SSF55729">
    <property type="entry name" value="Acyl-CoA N-acyltransferases (Nat)"/>
    <property type="match status" value="1"/>
</dbReference>
<dbReference type="OrthoDB" id="5689at2759"/>
<feature type="domain" description="N-acetyltransferase" evidence="2">
    <location>
        <begin position="5"/>
        <end position="178"/>
    </location>
</feature>
<dbReference type="Pfam" id="PF13508">
    <property type="entry name" value="Acetyltransf_7"/>
    <property type="match status" value="1"/>
</dbReference>
<dbReference type="InterPro" id="IPR016181">
    <property type="entry name" value="Acyl_CoA_acyltransferase"/>
</dbReference>
<dbReference type="CDD" id="cd04301">
    <property type="entry name" value="NAT_SF"/>
    <property type="match status" value="1"/>
</dbReference>
<protein>
    <recommendedName>
        <fullName evidence="2">N-acetyltransferase domain-containing protein</fullName>
    </recommendedName>
</protein>
<organism evidence="3 4">
    <name type="scientific">Stachybotrys chartarum (strain CBS 109288 / IBT 7711)</name>
    <name type="common">Toxic black mold</name>
    <name type="synonym">Stilbospora chartarum</name>
    <dbReference type="NCBI Taxonomy" id="1280523"/>
    <lineage>
        <taxon>Eukaryota</taxon>
        <taxon>Fungi</taxon>
        <taxon>Dikarya</taxon>
        <taxon>Ascomycota</taxon>
        <taxon>Pezizomycotina</taxon>
        <taxon>Sordariomycetes</taxon>
        <taxon>Hypocreomycetidae</taxon>
        <taxon>Hypocreales</taxon>
        <taxon>Stachybotryaceae</taxon>
        <taxon>Stachybotrys</taxon>
    </lineage>
</organism>
<name>A0A084AFE0_STACB</name>
<dbReference type="InterPro" id="IPR050769">
    <property type="entry name" value="NAT_camello-type"/>
</dbReference>
<evidence type="ECO:0000313" key="4">
    <source>
        <dbReference type="Proteomes" id="UP000028045"/>
    </source>
</evidence>